<keyword evidence="1" id="KW-0472">Membrane</keyword>
<dbReference type="PANTHER" id="PTHR43471">
    <property type="entry name" value="ABC TRANSPORTER PERMEASE"/>
    <property type="match status" value="1"/>
</dbReference>
<feature type="transmembrane region" description="Helical" evidence="1">
    <location>
        <begin position="184"/>
        <end position="205"/>
    </location>
</feature>
<keyword evidence="3" id="KW-1185">Reference proteome</keyword>
<dbReference type="Pfam" id="PF12679">
    <property type="entry name" value="ABC2_membrane_2"/>
    <property type="match status" value="1"/>
</dbReference>
<dbReference type="RefSeq" id="WP_208429327.1">
    <property type="nucleotide sequence ID" value="NZ_JAEPRJ010000001.1"/>
</dbReference>
<protein>
    <submittedName>
        <fullName evidence="2">ABC transporter permease subunit</fullName>
    </submittedName>
</protein>
<dbReference type="Proteomes" id="UP000604730">
    <property type="component" value="Unassembled WGS sequence"/>
</dbReference>
<evidence type="ECO:0000313" key="2">
    <source>
        <dbReference type="EMBL" id="MBK5897869.1"/>
    </source>
</evidence>
<organism evidence="2 3">
    <name type="scientific">Catonella massiliensis</name>
    <dbReference type="NCBI Taxonomy" id="2799636"/>
    <lineage>
        <taxon>Bacteria</taxon>
        <taxon>Bacillati</taxon>
        <taxon>Bacillota</taxon>
        <taxon>Clostridia</taxon>
        <taxon>Lachnospirales</taxon>
        <taxon>Lachnospiraceae</taxon>
        <taxon>Catonella</taxon>
    </lineage>
</organism>
<gene>
    <name evidence="2" type="ORF">JJN12_08780</name>
</gene>
<reference evidence="2 3" key="1">
    <citation type="submission" date="2021-01" db="EMBL/GenBank/DDBJ databases">
        <title>Isolation and description of Catonella massiliensis sp. nov., a novel Catonella species, isolated from a stable periodontitis subject.</title>
        <authorList>
            <person name="Antezack A."/>
            <person name="Boxberger M."/>
            <person name="La Scola B."/>
            <person name="Monnet-Corti V."/>
        </authorList>
    </citation>
    <scope>NUCLEOTIDE SEQUENCE [LARGE SCALE GENOMIC DNA]</scope>
    <source>
        <strain evidence="2 3">Marseille-Q4567</strain>
    </source>
</reference>
<feature type="transmembrane region" description="Helical" evidence="1">
    <location>
        <begin position="149"/>
        <end position="172"/>
    </location>
</feature>
<proteinExistence type="predicted"/>
<keyword evidence="1" id="KW-0812">Transmembrane</keyword>
<name>A0ABS1J1V5_9FIRM</name>
<feature type="transmembrane region" description="Helical" evidence="1">
    <location>
        <begin position="255"/>
        <end position="278"/>
    </location>
</feature>
<dbReference type="EMBL" id="JAEPRJ010000001">
    <property type="protein sequence ID" value="MBK5897869.1"/>
    <property type="molecule type" value="Genomic_DNA"/>
</dbReference>
<sequence>MGRYRTNAVYTKELKQSVRNIKFPITVGLYCFIVACIGLFTLVAISAYGYPIYSTYTIKQDFITFYSVLFGLEFALVIFVVPAITGGAISGERDHGTLDLLLATNLGHYRIIMGKLISVVSKLLIYVISSLPVLALIFTMGGAGLTDLMMYMLLILLTSLYIGSFGVLMSVIFRKTSTAMAVTYIWIMFIALGTISVALMSNAIVPSSNNSLSPVLLLNPVITLFSLLDAQIGLPEIVGSYIKFENNTSFVMNNWLMLSISVQFVVTVINVLLATHFLNPFRGRAKKYVS</sequence>
<feature type="transmembrane region" description="Helical" evidence="1">
    <location>
        <begin position="62"/>
        <end position="84"/>
    </location>
</feature>
<accession>A0ABS1J1V5</accession>
<feature type="transmembrane region" description="Helical" evidence="1">
    <location>
        <begin position="123"/>
        <end position="143"/>
    </location>
</feature>
<evidence type="ECO:0000313" key="3">
    <source>
        <dbReference type="Proteomes" id="UP000604730"/>
    </source>
</evidence>
<feature type="transmembrane region" description="Helical" evidence="1">
    <location>
        <begin position="21"/>
        <end position="50"/>
    </location>
</feature>
<comment type="caution">
    <text evidence="2">The sequence shown here is derived from an EMBL/GenBank/DDBJ whole genome shotgun (WGS) entry which is preliminary data.</text>
</comment>
<evidence type="ECO:0000256" key="1">
    <source>
        <dbReference type="SAM" id="Phobius"/>
    </source>
</evidence>
<keyword evidence="1" id="KW-1133">Transmembrane helix</keyword>